<organism evidence="3 4">
    <name type="scientific">Luteipulveratus halotolerans</name>
    <dbReference type="NCBI Taxonomy" id="1631356"/>
    <lineage>
        <taxon>Bacteria</taxon>
        <taxon>Bacillati</taxon>
        <taxon>Actinomycetota</taxon>
        <taxon>Actinomycetes</taxon>
        <taxon>Micrococcales</taxon>
        <taxon>Dermacoccaceae</taxon>
        <taxon>Luteipulveratus</taxon>
    </lineage>
</organism>
<evidence type="ECO:0000256" key="1">
    <source>
        <dbReference type="SAM" id="MobiDB-lite"/>
    </source>
</evidence>
<accession>A0A0L6CPL1</accession>
<dbReference type="GO" id="GO:0006269">
    <property type="term" value="P:DNA replication, synthesis of primer"/>
    <property type="evidence" value="ECO:0007669"/>
    <property type="project" value="TreeGrafter"/>
</dbReference>
<dbReference type="PANTHER" id="PTHR30313">
    <property type="entry name" value="DNA PRIMASE"/>
    <property type="match status" value="1"/>
</dbReference>
<feature type="region of interest" description="Disordered" evidence="1">
    <location>
        <begin position="1128"/>
        <end position="1147"/>
    </location>
</feature>
<dbReference type="GO" id="GO:0005737">
    <property type="term" value="C:cytoplasm"/>
    <property type="evidence" value="ECO:0007669"/>
    <property type="project" value="TreeGrafter"/>
</dbReference>
<dbReference type="STRING" id="1631356.VV01_00265"/>
<evidence type="ECO:0000259" key="2">
    <source>
        <dbReference type="Pfam" id="PF08275"/>
    </source>
</evidence>
<dbReference type="InterPro" id="IPR050219">
    <property type="entry name" value="DnaG_primase"/>
</dbReference>
<evidence type="ECO:0000313" key="3">
    <source>
        <dbReference type="EMBL" id="KNX39704.1"/>
    </source>
</evidence>
<gene>
    <name evidence="3" type="ORF">VV01_00265</name>
</gene>
<reference evidence="4" key="1">
    <citation type="submission" date="2015-03" db="EMBL/GenBank/DDBJ databases">
        <title>Luteipulveratus halotolerans sp. nov., a novel actinobacterium (Dermacoccaceae) from Sarawak, Malaysia.</title>
        <authorList>
            <person name="Juboi H."/>
            <person name="Basik A."/>
            <person name="Shamsul S.S."/>
            <person name="Arnold P."/>
            <person name="Schmitt E.K."/>
            <person name="Sanglier J.-J."/>
            <person name="Yeo T."/>
        </authorList>
    </citation>
    <scope>NUCLEOTIDE SEQUENCE [LARGE SCALE GENOMIC DNA]</scope>
    <source>
        <strain evidence="4">C296001</strain>
    </source>
</reference>
<protein>
    <recommendedName>
        <fullName evidence="2">DNA primase DNAG catalytic core N-terminal domain-containing protein</fullName>
    </recommendedName>
</protein>
<dbReference type="SUPFAM" id="SSF56731">
    <property type="entry name" value="DNA primase core"/>
    <property type="match status" value="1"/>
</dbReference>
<dbReference type="InterPro" id="IPR013264">
    <property type="entry name" value="DNAG_N"/>
</dbReference>
<sequence length="1280" mass="138211">MGHELDRFLRTGLMVVGQVIERAARRKAAREQQAESQTRQAAAQQRQAYVDQRDVARRQYLPMTFGRRAEQADPRELAKALVVARQWAATDPLAQQTAEHLGKRFEQLHPDRDPGTGELKPLTVLKAQELATEHAPDYYTRHDADRLWSRREGPALEDGTGPDPVPNREAGMRLVSDWEHWREHGQLPKSALLVEHARHLGLSEQVAQAGQAGVDEWMKQFPAEPAGADGVERRTVPADRAEELEQVRRDSEMQELGLIWEQFQPAEGQGMSQQRAVELASQHAPAYYTRHDPERLAAEGGARALIADWSFWETNDHQLPRSSVLAEWAHHLHRDQDIADAGEAAVEQARADRGGDLDPAAAEEIRAGAQRVALEQVWGESSRVTPERAESLVDMAGPVYYSAPDSDTLVADWQHFVDEGSLPLERRQEMWATWTGNGAEVTPEAWTVDGQVDTAGRADALARIWDEGHDERAALEYAAQIGALDPEPEAAPATEQAATARRVAQSLAEQAPDALDVAGDPDHARETYAALLDPATFNEASQAETSRAWLAAHVWSSQDPAAQAAAEQLAQQYKTRFGVDLADELTNEPTGSTDALAPTTAAVDKAPAAAAAADRGPAGWVAHSTEDEPVPAVFRAGEADLPVLVTGPAVRGEQGEWFVPTSTGASVPAEQLHTPDRPGLGYQPEWADTAGNLDPAAFERAHLAVHGSSFPDVLEGESQEAATFLRSRLASEQPSVEAHDPQRERIVQLHQQAEDFYAGQYQGSPAQEHVRARFGDGLEGPDSPMRPGYAPAEWRALTDHLVQQGATEQEVIAAGLARVNSTGRVNDVFRNRVVMGVRDHADGALVGFTGRDLSDGAHGAPKYLNTPQTAAFDKSRLLLGLAEAPEGAEVTRVEGMMDVAAVNLAGEGKVVGVAPMGTALTDQQAELLAARAVNGRVRSALDNDEAGRKAAEHDVAQLAPYGVSTRQISLAEGDPAEAYQRNRDGLAGQLSVPSSVLPPVGAALLDQELAERPFGNSTERWQAVQAASRHVAAAPRQDQREMVSAAVDAVMRRDPATPRDAAWEHVNAELSADRPGRRWAPGTSWQTLAADLAGDVDAARGEGRTEALEAADREANRAVLEHDRARLHEGRRQQAIAADPADLDPDTRDRVIRDEEYARNQHDGNAIASTSAAADLRATAASLAPAADVDQDQPEDARRTTAPPASRPAERPAVYDRAAGADLSNVDTGTANARRQASAAFSRSTPESVGAARSRAGNRGRKPAKSALSPRRGRNNDLGR</sequence>
<dbReference type="RefSeq" id="WP_050668146.1">
    <property type="nucleotide sequence ID" value="NZ_LAIR01000001.1"/>
</dbReference>
<feature type="compositionally biased region" description="Low complexity" evidence="1">
    <location>
        <begin position="1231"/>
        <end position="1255"/>
    </location>
</feature>
<dbReference type="InterPro" id="IPR037068">
    <property type="entry name" value="DNA_primase_core_N_sf"/>
</dbReference>
<dbReference type="Gene3D" id="3.90.980.10">
    <property type="entry name" value="DNA primase, catalytic core, N-terminal domain"/>
    <property type="match status" value="1"/>
</dbReference>
<dbReference type="OrthoDB" id="3382693at2"/>
<dbReference type="PANTHER" id="PTHR30313:SF2">
    <property type="entry name" value="DNA PRIMASE"/>
    <property type="match status" value="1"/>
</dbReference>
<comment type="caution">
    <text evidence="3">The sequence shown here is derived from an EMBL/GenBank/DDBJ whole genome shotgun (WGS) entry which is preliminary data.</text>
</comment>
<dbReference type="Proteomes" id="UP000037397">
    <property type="component" value="Unassembled WGS sequence"/>
</dbReference>
<dbReference type="Gene3D" id="3.40.1360.10">
    <property type="match status" value="1"/>
</dbReference>
<dbReference type="AlphaFoldDB" id="A0A0L6CPL1"/>
<feature type="region of interest" description="Disordered" evidence="1">
    <location>
        <begin position="1183"/>
        <end position="1280"/>
    </location>
</feature>
<proteinExistence type="predicted"/>
<feature type="domain" description="DNA primase DNAG catalytic core N-terminal" evidence="2">
    <location>
        <begin position="787"/>
        <end position="884"/>
    </location>
</feature>
<name>A0A0L6CPL1_9MICO</name>
<dbReference type="CDD" id="cd03364">
    <property type="entry name" value="TOPRIM_DnaG_primases"/>
    <property type="match status" value="1"/>
</dbReference>
<keyword evidence="4" id="KW-1185">Reference proteome</keyword>
<dbReference type="InterPro" id="IPR034151">
    <property type="entry name" value="TOPRIM_DnaG_bac"/>
</dbReference>
<dbReference type="Pfam" id="PF08275">
    <property type="entry name" value="DNAG_N"/>
    <property type="match status" value="1"/>
</dbReference>
<evidence type="ECO:0000313" key="4">
    <source>
        <dbReference type="Proteomes" id="UP000037397"/>
    </source>
</evidence>
<dbReference type="PATRIC" id="fig|1631356.3.peg.4539"/>
<dbReference type="EMBL" id="LAIR01000001">
    <property type="protein sequence ID" value="KNX39704.1"/>
    <property type="molecule type" value="Genomic_DNA"/>
</dbReference>
<dbReference type="Pfam" id="PF13155">
    <property type="entry name" value="Toprim_2"/>
    <property type="match status" value="1"/>
</dbReference>